<evidence type="ECO:0000259" key="7">
    <source>
        <dbReference type="Pfam" id="PF00324"/>
    </source>
</evidence>
<dbReference type="VEuPathDB" id="FungiDB:GGTG_02292"/>
<reference evidence="9" key="4">
    <citation type="journal article" date="2015" name="G3 (Bethesda)">
        <title>Genome sequences of three phytopathogenic species of the Magnaporthaceae family of fungi.</title>
        <authorList>
            <person name="Okagaki L.H."/>
            <person name="Nunes C.C."/>
            <person name="Sailsbery J."/>
            <person name="Clay B."/>
            <person name="Brown D."/>
            <person name="John T."/>
            <person name="Oh Y."/>
            <person name="Young N."/>
            <person name="Fitzgerald M."/>
            <person name="Haas B.J."/>
            <person name="Zeng Q."/>
            <person name="Young S."/>
            <person name="Adiconis X."/>
            <person name="Fan L."/>
            <person name="Levin J.Z."/>
            <person name="Mitchell T.K."/>
            <person name="Okubara P.A."/>
            <person name="Farman M.L."/>
            <person name="Kohn L.M."/>
            <person name="Birren B."/>
            <person name="Ma L.-J."/>
            <person name="Dean R.A."/>
        </authorList>
    </citation>
    <scope>NUCLEOTIDE SEQUENCE</scope>
    <source>
        <strain evidence="9">R3-111a-1</strain>
    </source>
</reference>
<gene>
    <name evidence="9" type="primary">20342750</name>
    <name evidence="8" type="ORF">GGTG_02292</name>
</gene>
<comment type="subcellular location">
    <subcellularLocation>
        <location evidence="1">Membrane</location>
        <topology evidence="1">Multi-pass membrane protein</topology>
    </subcellularLocation>
</comment>
<protein>
    <recommendedName>
        <fullName evidence="7">Amino acid permease/ SLC12A domain-containing protein</fullName>
    </recommendedName>
</protein>
<reference evidence="10" key="1">
    <citation type="submission" date="2010-07" db="EMBL/GenBank/DDBJ databases">
        <title>The genome sequence of Gaeumannomyces graminis var. tritici strain R3-111a-1.</title>
        <authorList>
            <consortium name="The Broad Institute Genome Sequencing Platform"/>
            <person name="Ma L.-J."/>
            <person name="Dead R."/>
            <person name="Young S."/>
            <person name="Zeng Q."/>
            <person name="Koehrsen M."/>
            <person name="Alvarado L."/>
            <person name="Berlin A."/>
            <person name="Chapman S.B."/>
            <person name="Chen Z."/>
            <person name="Freedman E."/>
            <person name="Gellesch M."/>
            <person name="Goldberg J."/>
            <person name="Griggs A."/>
            <person name="Gujja S."/>
            <person name="Heilman E.R."/>
            <person name="Heiman D."/>
            <person name="Hepburn T."/>
            <person name="Howarth C."/>
            <person name="Jen D."/>
            <person name="Larson L."/>
            <person name="Mehta T."/>
            <person name="Neiman D."/>
            <person name="Pearson M."/>
            <person name="Roberts A."/>
            <person name="Saif S."/>
            <person name="Shea T."/>
            <person name="Shenoy N."/>
            <person name="Sisk P."/>
            <person name="Stolte C."/>
            <person name="Sykes S."/>
            <person name="Walk T."/>
            <person name="White J."/>
            <person name="Yandava C."/>
            <person name="Haas B."/>
            <person name="Nusbaum C."/>
            <person name="Birren B."/>
        </authorList>
    </citation>
    <scope>NUCLEOTIDE SEQUENCE [LARGE SCALE GENOMIC DNA]</scope>
    <source>
        <strain evidence="10">R3-111a-1</strain>
    </source>
</reference>
<feature type="compositionally biased region" description="Polar residues" evidence="5">
    <location>
        <begin position="417"/>
        <end position="427"/>
    </location>
</feature>
<dbReference type="PANTHER" id="PTHR43341">
    <property type="entry name" value="AMINO ACID PERMEASE"/>
    <property type="match status" value="1"/>
</dbReference>
<reference evidence="8" key="3">
    <citation type="submission" date="2010-09" db="EMBL/GenBank/DDBJ databases">
        <title>Annotation of Gaeumannomyces graminis var. tritici R3-111a-1.</title>
        <authorList>
            <consortium name="The Broad Institute Genome Sequencing Platform"/>
            <person name="Ma L.-J."/>
            <person name="Dead R."/>
            <person name="Young S.K."/>
            <person name="Zeng Q."/>
            <person name="Gargeya S."/>
            <person name="Fitzgerald M."/>
            <person name="Haas B."/>
            <person name="Abouelleil A."/>
            <person name="Alvarado L."/>
            <person name="Arachchi H.M."/>
            <person name="Berlin A."/>
            <person name="Brown A."/>
            <person name="Chapman S.B."/>
            <person name="Chen Z."/>
            <person name="Dunbar C."/>
            <person name="Freedman E."/>
            <person name="Gearin G."/>
            <person name="Gellesch M."/>
            <person name="Goldberg J."/>
            <person name="Griggs A."/>
            <person name="Gujja S."/>
            <person name="Heiman D."/>
            <person name="Howarth C."/>
            <person name="Larson L."/>
            <person name="Lui A."/>
            <person name="MacDonald P.J.P."/>
            <person name="Mehta T."/>
            <person name="Montmayeur A."/>
            <person name="Murphy C."/>
            <person name="Neiman D."/>
            <person name="Pearson M."/>
            <person name="Priest M."/>
            <person name="Roberts A."/>
            <person name="Saif S."/>
            <person name="Shea T."/>
            <person name="Shenoy N."/>
            <person name="Sisk P."/>
            <person name="Stolte C."/>
            <person name="Sykes S."/>
            <person name="Yandava C."/>
            <person name="Wortman J."/>
            <person name="Nusbaum C."/>
            <person name="Birren B."/>
        </authorList>
    </citation>
    <scope>NUCLEOTIDE SEQUENCE</scope>
    <source>
        <strain evidence="8">R3-111a-1</strain>
    </source>
</reference>
<feature type="transmembrane region" description="Helical" evidence="6">
    <location>
        <begin position="345"/>
        <end position="362"/>
    </location>
</feature>
<feature type="transmembrane region" description="Helical" evidence="6">
    <location>
        <begin position="313"/>
        <end position="333"/>
    </location>
</feature>
<dbReference type="EMBL" id="GL385395">
    <property type="protein sequence ID" value="EJT82318.1"/>
    <property type="molecule type" value="Genomic_DNA"/>
</dbReference>
<sequence>MAMATQLPQPRHRGQVQQPTRHPELALPDFPMFACATAWQTTSAVSLAPVRLTQQMLPCIDPRSTSLTSLRAVSQLTHWIIYVFYILCTLGIILTVDWQDPALPRTYDPAVGAPPGCGNPRTRSAVVIGMAQGLHAFGRDWAGPCHRNDAPPPAAHAVNGILLFATVSAANASLYVASRTLYGLTYGEDKGVSFVKSIKRWLRRHTGSVTEYTGAPTKALFVTVVAWYFLIGLDFGREKGNQGVTDFMYVIAVSQSVSVLLVWAALCLAYLRLQSWTKKYQTLAQDDPDIKGCVRSSGEYKARTFLSGLQPWTACYAFLSCLAVFVLISATMWKRGATATKFMAAYLPHILLVIIVFSRKVFLSSSQGWFRLGTKADLLKRLRRLTTLYDEASKQGQQPAPDGGAYEMGHLERQRPSDINGQEQQRPQPEVIAEQTNSRAYESRELRTSPGHRI</sequence>
<keyword evidence="2 6" id="KW-0812">Transmembrane</keyword>
<name>J3NLY7_GAET3</name>
<dbReference type="GeneID" id="20342750"/>
<dbReference type="InterPro" id="IPR004841">
    <property type="entry name" value="AA-permease/SLC12A_dom"/>
</dbReference>
<feature type="transmembrane region" description="Helical" evidence="6">
    <location>
        <begin position="76"/>
        <end position="96"/>
    </location>
</feature>
<feature type="transmembrane region" description="Helical" evidence="6">
    <location>
        <begin position="209"/>
        <end position="229"/>
    </location>
</feature>
<evidence type="ECO:0000256" key="1">
    <source>
        <dbReference type="ARBA" id="ARBA00004141"/>
    </source>
</evidence>
<keyword evidence="3 6" id="KW-1133">Transmembrane helix</keyword>
<evidence type="ECO:0000313" key="9">
    <source>
        <dbReference type="EnsemblFungi" id="EJT82318"/>
    </source>
</evidence>
<dbReference type="PANTHER" id="PTHR43341:SF9">
    <property type="entry name" value="DICARBOXYLIC AMINO ACID PERMEASE"/>
    <property type="match status" value="1"/>
</dbReference>
<dbReference type="GO" id="GO:0015171">
    <property type="term" value="F:amino acid transmembrane transporter activity"/>
    <property type="evidence" value="ECO:0007669"/>
    <property type="project" value="TreeGrafter"/>
</dbReference>
<dbReference type="STRING" id="644352.J3NLY7"/>
<dbReference type="Proteomes" id="UP000006039">
    <property type="component" value="Unassembled WGS sequence"/>
</dbReference>
<evidence type="ECO:0000313" key="8">
    <source>
        <dbReference type="EMBL" id="EJT82318.1"/>
    </source>
</evidence>
<evidence type="ECO:0000256" key="4">
    <source>
        <dbReference type="ARBA" id="ARBA00023136"/>
    </source>
</evidence>
<evidence type="ECO:0000256" key="3">
    <source>
        <dbReference type="ARBA" id="ARBA00022989"/>
    </source>
</evidence>
<evidence type="ECO:0000313" key="10">
    <source>
        <dbReference type="Proteomes" id="UP000006039"/>
    </source>
</evidence>
<reference evidence="9" key="5">
    <citation type="submission" date="2018-04" db="UniProtKB">
        <authorList>
            <consortium name="EnsemblFungi"/>
        </authorList>
    </citation>
    <scope>IDENTIFICATION</scope>
    <source>
        <strain evidence="9">R3-111a-1</strain>
    </source>
</reference>
<keyword evidence="10" id="KW-1185">Reference proteome</keyword>
<dbReference type="eggNOG" id="KOG1286">
    <property type="taxonomic scope" value="Eukaryota"/>
</dbReference>
<feature type="region of interest" description="Disordered" evidence="5">
    <location>
        <begin position="1"/>
        <end position="21"/>
    </location>
</feature>
<feature type="transmembrane region" description="Helical" evidence="6">
    <location>
        <begin position="249"/>
        <end position="271"/>
    </location>
</feature>
<dbReference type="EnsemblFungi" id="EJT82318">
    <property type="protein sequence ID" value="EJT82318"/>
    <property type="gene ID" value="GGTG_02292"/>
</dbReference>
<dbReference type="Pfam" id="PF00324">
    <property type="entry name" value="AA_permease"/>
    <property type="match status" value="1"/>
</dbReference>
<evidence type="ECO:0000256" key="6">
    <source>
        <dbReference type="SAM" id="Phobius"/>
    </source>
</evidence>
<organism evidence="8">
    <name type="scientific">Gaeumannomyces tritici (strain R3-111a-1)</name>
    <name type="common">Wheat and barley take-all root rot fungus</name>
    <name type="synonym">Gaeumannomyces graminis var. tritici</name>
    <dbReference type="NCBI Taxonomy" id="644352"/>
    <lineage>
        <taxon>Eukaryota</taxon>
        <taxon>Fungi</taxon>
        <taxon>Dikarya</taxon>
        <taxon>Ascomycota</taxon>
        <taxon>Pezizomycotina</taxon>
        <taxon>Sordariomycetes</taxon>
        <taxon>Sordariomycetidae</taxon>
        <taxon>Magnaporthales</taxon>
        <taxon>Magnaporthaceae</taxon>
        <taxon>Gaeumannomyces</taxon>
    </lineage>
</organism>
<feature type="domain" description="Amino acid permease/ SLC12A" evidence="7">
    <location>
        <begin position="77"/>
        <end position="364"/>
    </location>
</feature>
<evidence type="ECO:0000256" key="5">
    <source>
        <dbReference type="SAM" id="MobiDB-lite"/>
    </source>
</evidence>
<dbReference type="OrthoDB" id="3900342at2759"/>
<feature type="region of interest" description="Disordered" evidence="5">
    <location>
        <begin position="391"/>
        <end position="454"/>
    </location>
</feature>
<accession>J3NLY7</accession>
<evidence type="ECO:0000256" key="2">
    <source>
        <dbReference type="ARBA" id="ARBA00022692"/>
    </source>
</evidence>
<dbReference type="GO" id="GO:0016020">
    <property type="term" value="C:membrane"/>
    <property type="evidence" value="ECO:0007669"/>
    <property type="project" value="UniProtKB-SubCell"/>
</dbReference>
<reference evidence="8" key="2">
    <citation type="submission" date="2010-07" db="EMBL/GenBank/DDBJ databases">
        <authorList>
            <consortium name="The Broad Institute Genome Sequencing Platform"/>
            <consortium name="Broad Institute Genome Sequencing Center for Infectious Disease"/>
            <person name="Ma L.-J."/>
            <person name="Dead R."/>
            <person name="Young S."/>
            <person name="Zeng Q."/>
            <person name="Koehrsen M."/>
            <person name="Alvarado L."/>
            <person name="Berlin A."/>
            <person name="Chapman S.B."/>
            <person name="Chen Z."/>
            <person name="Freedman E."/>
            <person name="Gellesch M."/>
            <person name="Goldberg J."/>
            <person name="Griggs A."/>
            <person name="Gujja S."/>
            <person name="Heilman E.R."/>
            <person name="Heiman D."/>
            <person name="Hepburn T."/>
            <person name="Howarth C."/>
            <person name="Jen D."/>
            <person name="Larson L."/>
            <person name="Mehta T."/>
            <person name="Neiman D."/>
            <person name="Pearson M."/>
            <person name="Roberts A."/>
            <person name="Saif S."/>
            <person name="Shea T."/>
            <person name="Shenoy N."/>
            <person name="Sisk P."/>
            <person name="Stolte C."/>
            <person name="Sykes S."/>
            <person name="Walk T."/>
            <person name="White J."/>
            <person name="Yandava C."/>
            <person name="Haas B."/>
            <person name="Nusbaum C."/>
            <person name="Birren B."/>
        </authorList>
    </citation>
    <scope>NUCLEOTIDE SEQUENCE</scope>
    <source>
        <strain evidence="8">R3-111a-1</strain>
    </source>
</reference>
<dbReference type="HOGENOM" id="CLU_602755_0_0_1"/>
<proteinExistence type="predicted"/>
<dbReference type="Gene3D" id="1.20.1740.10">
    <property type="entry name" value="Amino acid/polyamine transporter I"/>
    <property type="match status" value="1"/>
</dbReference>
<keyword evidence="4 6" id="KW-0472">Membrane</keyword>
<dbReference type="InterPro" id="IPR050524">
    <property type="entry name" value="APC_YAT"/>
</dbReference>
<dbReference type="AlphaFoldDB" id="J3NLY7"/>
<dbReference type="RefSeq" id="XP_009218327.1">
    <property type="nucleotide sequence ID" value="XM_009220063.1"/>
</dbReference>